<dbReference type="GO" id="GO:0009279">
    <property type="term" value="C:cell outer membrane"/>
    <property type="evidence" value="ECO:0007669"/>
    <property type="project" value="UniProtKB-SubCell"/>
</dbReference>
<dbReference type="PROSITE" id="PS52016">
    <property type="entry name" value="TONB_DEPENDENT_REC_3"/>
    <property type="match status" value="1"/>
</dbReference>
<reference evidence="10 11" key="1">
    <citation type="submission" date="2019-03" db="EMBL/GenBank/DDBJ databases">
        <title>Genomic Encyclopedia of Archaeal and Bacterial Type Strains, Phase II (KMG-II): from individual species to whole genera.</title>
        <authorList>
            <person name="Goeker M."/>
        </authorList>
    </citation>
    <scope>NUCLEOTIDE SEQUENCE [LARGE SCALE GENOMIC DNA]</scope>
    <source>
        <strain evidence="10 11">DSM 28353</strain>
    </source>
</reference>
<evidence type="ECO:0000256" key="1">
    <source>
        <dbReference type="ARBA" id="ARBA00004571"/>
    </source>
</evidence>
<dbReference type="Pfam" id="PF07715">
    <property type="entry name" value="Plug"/>
    <property type="match status" value="1"/>
</dbReference>
<keyword evidence="11" id="KW-1185">Reference proteome</keyword>
<name>A0A4R6WWD6_9SPHI</name>
<dbReference type="Gene3D" id="2.170.130.10">
    <property type="entry name" value="TonB-dependent receptor, plug domain"/>
    <property type="match status" value="1"/>
</dbReference>
<dbReference type="EMBL" id="SNYV01000003">
    <property type="protein sequence ID" value="TDQ81717.1"/>
    <property type="molecule type" value="Genomic_DNA"/>
</dbReference>
<evidence type="ECO:0000256" key="3">
    <source>
        <dbReference type="ARBA" id="ARBA00022452"/>
    </source>
</evidence>
<keyword evidence="7 8" id="KW-0998">Cell outer membrane</keyword>
<protein>
    <submittedName>
        <fullName evidence="10">TonB-linked SusC/RagA family outer membrane protein</fullName>
    </submittedName>
</protein>
<keyword evidence="6 8" id="KW-0472">Membrane</keyword>
<keyword evidence="2 8" id="KW-0813">Transport</keyword>
<dbReference type="Pfam" id="PF13715">
    <property type="entry name" value="CarbopepD_reg_2"/>
    <property type="match status" value="1"/>
</dbReference>
<dbReference type="Proteomes" id="UP000295292">
    <property type="component" value="Unassembled WGS sequence"/>
</dbReference>
<dbReference type="InterPro" id="IPR039426">
    <property type="entry name" value="TonB-dep_rcpt-like"/>
</dbReference>
<evidence type="ECO:0000313" key="11">
    <source>
        <dbReference type="Proteomes" id="UP000295292"/>
    </source>
</evidence>
<keyword evidence="3 8" id="KW-1134">Transmembrane beta strand</keyword>
<evidence type="ECO:0000256" key="2">
    <source>
        <dbReference type="ARBA" id="ARBA00022448"/>
    </source>
</evidence>
<sequence length="1195" mass="135252">MKIHYFIRVMKLTIILILIGLVHVNASIYSQTITLNKKNLTIREIASEVKRQTGYVISGSSSIISETRRISVNVVNMPIKPFLDHIFSGQHITYKKEGKNIVLRSAPNIVIDEQPGSQPIQQQVINVSGTVRDSLGNSISGVSVHIVGTKIGTSTSDRGYFSLSNVSQGASLQFKSIGYNDLTLRATENMSVVLSAKLGDIDEVVVNTGYQKIARERATGAVTTVTSDQLDSRFTPNIMDNLEGRVAGLVKYGDRIMIRGTGTLFAESRPLLVVDGLPVEMAYEDLNPYDVESVTILKDAAASAIYGARASNGVIIVTTKKAKDLNKIDIEVSSNTTVWEKKNIDYADNWYMTPAQQVDKENEYFKWLYNEAPNAAAQLSAMDNALKGTGSFGLNPTPIQYAHYQLKKGLIQQDELDSRLAQYRTQNFAKDYADNLLRQRVLQMHNLSVRNRTDNFQSNLVVNYKGDNTGKISDKDHQLNAFYKGTYDMTKWLTINFSVNNIFQRSTQRRGNYVENIMDPFSLPAYYSLFNPDGTQANISPGWTHYYNPYATWVEDNKALRPMHYYLLDEVNLNKHKIERQNTRYHGEFLFKILEGLTFNTQYVYEVNRQSVINNTESDSYVMRLMRNVYTVQNPNGTYRYMLPQTGGRLATEHMQGDYWTARGQVNFSRVIKDIHHIDVLAGVEFRETNSKGNRNLYLGWDDQLQSHSTTNVNYNELWSINNTSFYAPGYPARQFIFTPLIDNAITLNAGGNNLTEVRRRNASGYANMTYTYDRRYNVFGSIRKDFADVYGLATEFRGSPFGSFGASWNLHHESFMSHYKDINLLKLRTSYGYTGNIYQGATSYMTATTGQTNINTGLPRATIESPGNPALSWERTGTINIGAEFMLFDSRLRGVIDWYDKKSEKVFSNQTLEVTKGFSSLVMNMANLKNRGVELTLAYDWFRAKDRNAFSWTTSGTASWNKNEVTRVEIQANSAYQVVNIGYKEGYPVRSLFSYRFAGLTDRGVQSWYAEDGRIIPEVGIQVATPGSVYFTGQADPKYTYAMENQFSWKGISLNLMMVYYGGHHLRANQVQINSLPSASPVRSWYLDAWTPTNTDTNIPGIWQYNNSGGTQPAVQNATDIFVHAADFLKIRNFVLGYDLPRNSLTRIGLNNLRLRFQMNNLPALWKSNKIGIDPETVGIRLPTSYVFGINFNF</sequence>
<evidence type="ECO:0000256" key="7">
    <source>
        <dbReference type="ARBA" id="ARBA00023237"/>
    </source>
</evidence>
<evidence type="ECO:0000256" key="4">
    <source>
        <dbReference type="ARBA" id="ARBA00022692"/>
    </source>
</evidence>
<comment type="caution">
    <text evidence="10">The sequence shown here is derived from an EMBL/GenBank/DDBJ whole genome shotgun (WGS) entry which is preliminary data.</text>
</comment>
<dbReference type="OrthoDB" id="9768177at2"/>
<dbReference type="GO" id="GO:0015344">
    <property type="term" value="F:siderophore uptake transmembrane transporter activity"/>
    <property type="evidence" value="ECO:0007669"/>
    <property type="project" value="TreeGrafter"/>
</dbReference>
<evidence type="ECO:0000256" key="8">
    <source>
        <dbReference type="PROSITE-ProRule" id="PRU01360"/>
    </source>
</evidence>
<evidence type="ECO:0000256" key="6">
    <source>
        <dbReference type="ARBA" id="ARBA00023136"/>
    </source>
</evidence>
<dbReference type="NCBIfam" id="TIGR04057">
    <property type="entry name" value="SusC_RagA_signa"/>
    <property type="match status" value="1"/>
</dbReference>
<organism evidence="10 11">
    <name type="scientific">Sphingobacterium yanglingense</name>
    <dbReference type="NCBI Taxonomy" id="1437280"/>
    <lineage>
        <taxon>Bacteria</taxon>
        <taxon>Pseudomonadati</taxon>
        <taxon>Bacteroidota</taxon>
        <taxon>Sphingobacteriia</taxon>
        <taxon>Sphingobacteriales</taxon>
        <taxon>Sphingobacteriaceae</taxon>
        <taxon>Sphingobacterium</taxon>
    </lineage>
</organism>
<comment type="subcellular location">
    <subcellularLocation>
        <location evidence="1 8">Cell outer membrane</location>
        <topology evidence="1 8">Multi-pass membrane protein</topology>
    </subcellularLocation>
</comment>
<dbReference type="InterPro" id="IPR036942">
    <property type="entry name" value="Beta-barrel_TonB_sf"/>
</dbReference>
<dbReference type="Gene3D" id="2.40.170.20">
    <property type="entry name" value="TonB-dependent receptor, beta-barrel domain"/>
    <property type="match status" value="1"/>
</dbReference>
<proteinExistence type="inferred from homology"/>
<dbReference type="InterPro" id="IPR037066">
    <property type="entry name" value="Plug_dom_sf"/>
</dbReference>
<evidence type="ECO:0000256" key="5">
    <source>
        <dbReference type="ARBA" id="ARBA00022729"/>
    </source>
</evidence>
<dbReference type="Gene3D" id="2.60.40.1120">
    <property type="entry name" value="Carboxypeptidase-like, regulatory domain"/>
    <property type="match status" value="1"/>
</dbReference>
<dbReference type="InterPro" id="IPR008969">
    <property type="entry name" value="CarboxyPept-like_regulatory"/>
</dbReference>
<dbReference type="InterPro" id="IPR023996">
    <property type="entry name" value="TonB-dep_OMP_SusC/RagA"/>
</dbReference>
<dbReference type="AlphaFoldDB" id="A0A4R6WWD6"/>
<comment type="similarity">
    <text evidence="8">Belongs to the TonB-dependent receptor family.</text>
</comment>
<evidence type="ECO:0000259" key="9">
    <source>
        <dbReference type="Pfam" id="PF07715"/>
    </source>
</evidence>
<dbReference type="SUPFAM" id="SSF56935">
    <property type="entry name" value="Porins"/>
    <property type="match status" value="1"/>
</dbReference>
<dbReference type="PANTHER" id="PTHR30069:SF29">
    <property type="entry name" value="HEMOGLOBIN AND HEMOGLOBIN-HAPTOGLOBIN-BINDING PROTEIN 1-RELATED"/>
    <property type="match status" value="1"/>
</dbReference>
<dbReference type="InterPro" id="IPR012910">
    <property type="entry name" value="Plug_dom"/>
</dbReference>
<feature type="domain" description="TonB-dependent receptor plug" evidence="9">
    <location>
        <begin position="216"/>
        <end position="314"/>
    </location>
</feature>
<gene>
    <name evidence="10" type="ORF">CLV99_0246</name>
</gene>
<dbReference type="PANTHER" id="PTHR30069">
    <property type="entry name" value="TONB-DEPENDENT OUTER MEMBRANE RECEPTOR"/>
    <property type="match status" value="1"/>
</dbReference>
<keyword evidence="4 8" id="KW-0812">Transmembrane</keyword>
<dbReference type="InterPro" id="IPR023997">
    <property type="entry name" value="TonB-dep_OMP_SusC/RagA_CS"/>
</dbReference>
<dbReference type="RefSeq" id="WP_133582668.1">
    <property type="nucleotide sequence ID" value="NZ_SNYV01000003.1"/>
</dbReference>
<accession>A0A4R6WWD6</accession>
<dbReference type="SUPFAM" id="SSF49464">
    <property type="entry name" value="Carboxypeptidase regulatory domain-like"/>
    <property type="match status" value="1"/>
</dbReference>
<dbReference type="GO" id="GO:0044718">
    <property type="term" value="P:siderophore transmembrane transport"/>
    <property type="evidence" value="ECO:0007669"/>
    <property type="project" value="TreeGrafter"/>
</dbReference>
<keyword evidence="5" id="KW-0732">Signal</keyword>
<evidence type="ECO:0000313" key="10">
    <source>
        <dbReference type="EMBL" id="TDQ81717.1"/>
    </source>
</evidence>
<dbReference type="NCBIfam" id="TIGR04056">
    <property type="entry name" value="OMP_RagA_SusC"/>
    <property type="match status" value="1"/>
</dbReference>